<gene>
    <name evidence="3" type="ORF">C8E99_1073</name>
</gene>
<evidence type="ECO:0000256" key="1">
    <source>
        <dbReference type="SAM" id="MobiDB-lite"/>
    </source>
</evidence>
<feature type="signal peptide" evidence="2">
    <location>
        <begin position="1"/>
        <end position="30"/>
    </location>
</feature>
<evidence type="ECO:0000256" key="2">
    <source>
        <dbReference type="SAM" id="SignalP"/>
    </source>
</evidence>
<feature type="compositionally biased region" description="Low complexity" evidence="1">
    <location>
        <begin position="31"/>
        <end position="42"/>
    </location>
</feature>
<protein>
    <recommendedName>
        <fullName evidence="5">Lipoprotein</fullName>
    </recommendedName>
</protein>
<proteinExistence type="predicted"/>
<comment type="caution">
    <text evidence="3">The sequence shown here is derived from an EMBL/GenBank/DDBJ whole genome shotgun (WGS) entry which is preliminary data.</text>
</comment>
<dbReference type="Proteomes" id="UP000256727">
    <property type="component" value="Unassembled WGS sequence"/>
</dbReference>
<feature type="compositionally biased region" description="Polar residues" evidence="1">
    <location>
        <begin position="43"/>
        <end position="54"/>
    </location>
</feature>
<evidence type="ECO:0008006" key="5">
    <source>
        <dbReference type="Google" id="ProtNLM"/>
    </source>
</evidence>
<keyword evidence="2" id="KW-0732">Signal</keyword>
<dbReference type="EMBL" id="QREH01000001">
    <property type="protein sequence ID" value="REE03266.1"/>
    <property type="molecule type" value="Genomic_DNA"/>
</dbReference>
<evidence type="ECO:0000313" key="4">
    <source>
        <dbReference type="Proteomes" id="UP000256727"/>
    </source>
</evidence>
<evidence type="ECO:0000313" key="3">
    <source>
        <dbReference type="EMBL" id="REE03266.1"/>
    </source>
</evidence>
<reference evidence="3 4" key="1">
    <citation type="submission" date="2018-07" db="EMBL/GenBank/DDBJ databases">
        <title>Sequencing the genomes of 1000 actinobacteria strains.</title>
        <authorList>
            <person name="Klenk H.-P."/>
        </authorList>
    </citation>
    <scope>NUCLEOTIDE SEQUENCE [LARGE SCALE GENOMIC DNA]</scope>
    <source>
        <strain evidence="3 4">DSM 14442</strain>
    </source>
</reference>
<feature type="chain" id="PRO_5039148332" description="Lipoprotein" evidence="2">
    <location>
        <begin position="31"/>
        <end position="173"/>
    </location>
</feature>
<sequence length="173" mass="17625">MASRRIRNTFLGSTAVAAALLLTACGGGEAGTAEPGAASAGTISSPTTEPAAETGQQFDSLEAVFTAVDDELGCPAEASGDHWFMIEGEPTGLPGRTCGTNILIGWSEDPSKTQAALELVGDANGDVYAVQGPDWFVADVTDAAEATDMQVVEPQSTDLEAVAANLGASYQEL</sequence>
<name>A0A3D9LC89_9MICC</name>
<dbReference type="PROSITE" id="PS51257">
    <property type="entry name" value="PROKAR_LIPOPROTEIN"/>
    <property type="match status" value="1"/>
</dbReference>
<organism evidence="3 4">
    <name type="scientific">Citricoccus muralis</name>
    <dbReference type="NCBI Taxonomy" id="169134"/>
    <lineage>
        <taxon>Bacteria</taxon>
        <taxon>Bacillati</taxon>
        <taxon>Actinomycetota</taxon>
        <taxon>Actinomycetes</taxon>
        <taxon>Micrococcales</taxon>
        <taxon>Micrococcaceae</taxon>
        <taxon>Citricoccus</taxon>
    </lineage>
</organism>
<feature type="region of interest" description="Disordered" evidence="1">
    <location>
        <begin position="31"/>
        <end position="54"/>
    </location>
</feature>
<accession>A0A3D9LC89</accession>
<keyword evidence="4" id="KW-1185">Reference proteome</keyword>
<dbReference type="AlphaFoldDB" id="A0A3D9LC89"/>